<dbReference type="SUPFAM" id="SSF161070">
    <property type="entry name" value="SNF-like"/>
    <property type="match status" value="1"/>
</dbReference>
<evidence type="ECO:0000256" key="5">
    <source>
        <dbReference type="ARBA" id="ARBA00022847"/>
    </source>
</evidence>
<evidence type="ECO:0000256" key="3">
    <source>
        <dbReference type="ARBA" id="ARBA00022448"/>
    </source>
</evidence>
<comment type="subcellular location">
    <subcellularLocation>
        <location evidence="1">Membrane</location>
        <topology evidence="1">Multi-pass membrane protein</topology>
    </subcellularLocation>
</comment>
<feature type="transmembrane region" description="Helical" evidence="8">
    <location>
        <begin position="146"/>
        <end position="165"/>
    </location>
</feature>
<comment type="similarity">
    <text evidence="2">Belongs to the sodium:neurotransmitter symporter (SNF) (TC 2.A.22) family.</text>
</comment>
<feature type="transmembrane region" description="Helical" evidence="8">
    <location>
        <begin position="6"/>
        <end position="26"/>
    </location>
</feature>
<dbReference type="Pfam" id="PF00209">
    <property type="entry name" value="SNF"/>
    <property type="match status" value="1"/>
</dbReference>
<dbReference type="PANTHER" id="PTHR11616:SF309">
    <property type="entry name" value="TRANSPORTER"/>
    <property type="match status" value="1"/>
</dbReference>
<name>A0ABY6K1Y5_9ARAC</name>
<evidence type="ECO:0000256" key="1">
    <source>
        <dbReference type="ARBA" id="ARBA00004141"/>
    </source>
</evidence>
<dbReference type="PRINTS" id="PR00176">
    <property type="entry name" value="NANEUSMPORT"/>
</dbReference>
<organism evidence="9 10">
    <name type="scientific">Cordylochernes scorpioides</name>
    <dbReference type="NCBI Taxonomy" id="51811"/>
    <lineage>
        <taxon>Eukaryota</taxon>
        <taxon>Metazoa</taxon>
        <taxon>Ecdysozoa</taxon>
        <taxon>Arthropoda</taxon>
        <taxon>Chelicerata</taxon>
        <taxon>Arachnida</taxon>
        <taxon>Pseudoscorpiones</taxon>
        <taxon>Cheliferoidea</taxon>
        <taxon>Chernetidae</taxon>
        <taxon>Cordylochernes</taxon>
    </lineage>
</organism>
<evidence type="ECO:0000256" key="6">
    <source>
        <dbReference type="ARBA" id="ARBA00022989"/>
    </source>
</evidence>
<keyword evidence="10" id="KW-1185">Reference proteome</keyword>
<evidence type="ECO:0000313" key="9">
    <source>
        <dbReference type="EMBL" id="UYV61820.1"/>
    </source>
</evidence>
<keyword evidence="3" id="KW-0813">Transport</keyword>
<keyword evidence="7 8" id="KW-0472">Membrane</keyword>
<dbReference type="PROSITE" id="PS50267">
    <property type="entry name" value="NA_NEUROTRAN_SYMP_3"/>
    <property type="match status" value="1"/>
</dbReference>
<proteinExistence type="inferred from homology"/>
<dbReference type="PANTHER" id="PTHR11616">
    <property type="entry name" value="SODIUM/CHLORIDE DEPENDENT TRANSPORTER"/>
    <property type="match status" value="1"/>
</dbReference>
<protein>
    <submittedName>
        <fullName evidence="9">SLC6A1</fullName>
    </submittedName>
</protein>
<sequence>MGAFLIPYFISIVMCGIPLFMLEVSVGQYLSTGGIGIWNLVPILKGIGFASMVMIALCNIYYIVLIAYTMFYLVASFHNPLPWERCHNWWNTDLCYDGGRNLTVNQTLAAVSPVKEYWEPYLGVSRRNVLQITGGLEEIGGIRLELLAYLLLAWVLVYFVIWRGLHQSGKVGTLRACHLMGK</sequence>
<dbReference type="InterPro" id="IPR000175">
    <property type="entry name" value="Na/ntran_symport"/>
</dbReference>
<accession>A0ABY6K1Y5</accession>
<evidence type="ECO:0000256" key="2">
    <source>
        <dbReference type="ARBA" id="ARBA00006459"/>
    </source>
</evidence>
<dbReference type="Proteomes" id="UP001235939">
    <property type="component" value="Chromosome 01"/>
</dbReference>
<keyword evidence="4 8" id="KW-0812">Transmembrane</keyword>
<keyword evidence="6 8" id="KW-1133">Transmembrane helix</keyword>
<reference evidence="9 10" key="1">
    <citation type="submission" date="2022-01" db="EMBL/GenBank/DDBJ databases">
        <title>A chromosomal length assembly of Cordylochernes scorpioides.</title>
        <authorList>
            <person name="Zeh D."/>
            <person name="Zeh J."/>
        </authorList>
    </citation>
    <scope>NUCLEOTIDE SEQUENCE [LARGE SCALE GENOMIC DNA]</scope>
    <source>
        <strain evidence="9">IN4F17</strain>
        <tissue evidence="9">Whole Body</tissue>
    </source>
</reference>
<feature type="transmembrane region" description="Helical" evidence="8">
    <location>
        <begin position="47"/>
        <end position="75"/>
    </location>
</feature>
<keyword evidence="5" id="KW-0769">Symport</keyword>
<evidence type="ECO:0000256" key="4">
    <source>
        <dbReference type="ARBA" id="ARBA00022692"/>
    </source>
</evidence>
<dbReference type="InterPro" id="IPR037272">
    <property type="entry name" value="SNS_sf"/>
</dbReference>
<evidence type="ECO:0000256" key="8">
    <source>
        <dbReference type="SAM" id="Phobius"/>
    </source>
</evidence>
<dbReference type="EMBL" id="CP092863">
    <property type="protein sequence ID" value="UYV61820.1"/>
    <property type="molecule type" value="Genomic_DNA"/>
</dbReference>
<feature type="non-terminal residue" evidence="9">
    <location>
        <position position="1"/>
    </location>
</feature>
<gene>
    <name evidence="9" type="ORF">LAZ67_1006720</name>
</gene>
<evidence type="ECO:0000256" key="7">
    <source>
        <dbReference type="ARBA" id="ARBA00023136"/>
    </source>
</evidence>
<evidence type="ECO:0000313" key="10">
    <source>
        <dbReference type="Proteomes" id="UP001235939"/>
    </source>
</evidence>